<reference evidence="2 3" key="1">
    <citation type="submission" date="2024-04" db="EMBL/GenBank/DDBJ databases">
        <authorList>
            <person name="Waldvogel A.-M."/>
            <person name="Schoenle A."/>
        </authorList>
    </citation>
    <scope>NUCLEOTIDE SEQUENCE [LARGE SCALE GENOMIC DNA]</scope>
</reference>
<feature type="transmembrane region" description="Helical" evidence="1">
    <location>
        <begin position="47"/>
        <end position="72"/>
    </location>
</feature>
<evidence type="ECO:0000313" key="3">
    <source>
        <dbReference type="Proteomes" id="UP001497482"/>
    </source>
</evidence>
<proteinExistence type="predicted"/>
<sequence>MSSLKFTALAFVALFMLLSGKYTLDVTVLRTSDQSQDQSQDQSLKLLLFLLKLLLFLLKLLLFLLKLLLFLLKLLRVHLQERREFFGCSAEDTSHNMP</sequence>
<name>A0AAV2L5V0_KNICA</name>
<accession>A0AAV2L5V0</accession>
<keyword evidence="1" id="KW-0812">Transmembrane</keyword>
<evidence type="ECO:0000256" key="1">
    <source>
        <dbReference type="SAM" id="Phobius"/>
    </source>
</evidence>
<dbReference type="AlphaFoldDB" id="A0AAV2L5V0"/>
<keyword evidence="1" id="KW-0472">Membrane</keyword>
<keyword evidence="3" id="KW-1185">Reference proteome</keyword>
<dbReference type="EMBL" id="OZ035844">
    <property type="protein sequence ID" value="CAL1597707.1"/>
    <property type="molecule type" value="Genomic_DNA"/>
</dbReference>
<protein>
    <submittedName>
        <fullName evidence="2">Uncharacterized protein</fullName>
    </submittedName>
</protein>
<gene>
    <name evidence="2" type="ORF">KC01_LOCUS26195</name>
</gene>
<dbReference type="Proteomes" id="UP001497482">
    <property type="component" value="Chromosome 22"/>
</dbReference>
<evidence type="ECO:0000313" key="2">
    <source>
        <dbReference type="EMBL" id="CAL1597707.1"/>
    </source>
</evidence>
<organism evidence="2 3">
    <name type="scientific">Knipowitschia caucasica</name>
    <name type="common">Caucasian dwarf goby</name>
    <name type="synonym">Pomatoschistus caucasicus</name>
    <dbReference type="NCBI Taxonomy" id="637954"/>
    <lineage>
        <taxon>Eukaryota</taxon>
        <taxon>Metazoa</taxon>
        <taxon>Chordata</taxon>
        <taxon>Craniata</taxon>
        <taxon>Vertebrata</taxon>
        <taxon>Euteleostomi</taxon>
        <taxon>Actinopterygii</taxon>
        <taxon>Neopterygii</taxon>
        <taxon>Teleostei</taxon>
        <taxon>Neoteleostei</taxon>
        <taxon>Acanthomorphata</taxon>
        <taxon>Gobiaria</taxon>
        <taxon>Gobiiformes</taxon>
        <taxon>Gobioidei</taxon>
        <taxon>Gobiidae</taxon>
        <taxon>Gobiinae</taxon>
        <taxon>Knipowitschia</taxon>
    </lineage>
</organism>
<keyword evidence="1" id="KW-1133">Transmembrane helix</keyword>